<dbReference type="GO" id="GO:0004016">
    <property type="term" value="F:adenylate cyclase activity"/>
    <property type="evidence" value="ECO:0007669"/>
    <property type="project" value="UniProtKB-ARBA"/>
</dbReference>
<evidence type="ECO:0000256" key="1">
    <source>
        <dbReference type="SAM" id="MobiDB-lite"/>
    </source>
</evidence>
<feature type="compositionally biased region" description="Polar residues" evidence="1">
    <location>
        <begin position="138"/>
        <end position="151"/>
    </location>
</feature>
<dbReference type="PROSITE" id="PS50835">
    <property type="entry name" value="IG_LIKE"/>
    <property type="match status" value="1"/>
</dbReference>
<dbReference type="GO" id="GO:0035556">
    <property type="term" value="P:intracellular signal transduction"/>
    <property type="evidence" value="ECO:0007669"/>
    <property type="project" value="InterPro"/>
</dbReference>
<evidence type="ECO:0000259" key="3">
    <source>
        <dbReference type="PROSITE" id="PS50835"/>
    </source>
</evidence>
<dbReference type="Gene3D" id="3.30.70.1230">
    <property type="entry name" value="Nucleotide cyclase"/>
    <property type="match status" value="1"/>
</dbReference>
<dbReference type="EMBL" id="JACHXU010000042">
    <property type="protein sequence ID" value="MBB3210567.1"/>
    <property type="molecule type" value="Genomic_DNA"/>
</dbReference>
<dbReference type="InterPro" id="IPR029787">
    <property type="entry name" value="Nucleotide_cyclase"/>
</dbReference>
<feature type="domain" description="Guanylate cyclase" evidence="2">
    <location>
        <begin position="441"/>
        <end position="573"/>
    </location>
</feature>
<dbReference type="AlphaFoldDB" id="A0A7W5E695"/>
<dbReference type="Pfam" id="PF00211">
    <property type="entry name" value="Guanylate_cyc"/>
    <property type="match status" value="1"/>
</dbReference>
<gene>
    <name evidence="4" type="ORF">FHS27_006414</name>
</gene>
<dbReference type="InterPro" id="IPR050697">
    <property type="entry name" value="Adenylyl/Guanylyl_Cyclase_3/4"/>
</dbReference>
<protein>
    <submittedName>
        <fullName evidence="4">Class 3 adenylate cyclase</fullName>
    </submittedName>
</protein>
<dbReference type="CDD" id="cd07302">
    <property type="entry name" value="CHD"/>
    <property type="match status" value="1"/>
</dbReference>
<feature type="compositionally biased region" description="Polar residues" evidence="1">
    <location>
        <begin position="287"/>
        <end position="300"/>
    </location>
</feature>
<dbReference type="PANTHER" id="PTHR43081">
    <property type="entry name" value="ADENYLATE CYCLASE, TERMINAL-DIFFERENTIATION SPECIFIC-RELATED"/>
    <property type="match status" value="1"/>
</dbReference>
<dbReference type="InterPro" id="IPR007110">
    <property type="entry name" value="Ig-like_dom"/>
</dbReference>
<dbReference type="Proteomes" id="UP000536179">
    <property type="component" value="Unassembled WGS sequence"/>
</dbReference>
<sequence>MSSPVVDVTLWQGQQECWIGESGLPLEIGRQSRDEENAILRKVQDLGNQYRIAIAPITSLGLPRHALSVSINDEGKLELRNLHARSTFQIASDPVPVMPKATVQHDREFTILLPENLIVKVVLCTSLSEKKSDVGSDYESQGSASFRTISPDSKRPASPNPDLFRADFTMPMNPGASFIRTFTEDSNPNRGHAAVDLVRQALAVVKKSAGSDEFFDTAVQSVAGMIELDRAYVLMREDESKWWVRAHFDHRDQETGEGTHLGGGETASAGANPLSGQRSSNDETVENAESVTDGSETPPATSKKRNTRLDVPLPSGSRLLLQRVLQKRETVMYEPESYKHTIGSSIMLLDRAVASPIFDEHGVVIGALYGDRSYGTNHPDTPIGDLEATLLEVMAGAVSAGIGRQRQEAIQASMTQFFSPAITQRLQQNEDLLTGRDAEVSVLFCDIRGFSAITERVGPEKTIEWINDVLTQLSLCVTRTDGVLVDYVGDELMAMWGAPAEQPDHARRACNAACQMLKQIEPLRERWKEITPERFGVGIGINTGLARVGNTGSLVKFKYGPLGNTVNLASRVQGITKKFGVSALITRATRDALARTAANHAEAIGSDAATECDEAMQTRRLANVRPLGVKEIVELYELQTGNEPTWRSMADRYESALRSFHHSDLTSAARELASLVHEHPGDTPSVVLLGRVVDAITNQTKKINPVMEMQSK</sequence>
<feature type="region of interest" description="Disordered" evidence="1">
    <location>
        <begin position="254"/>
        <end position="313"/>
    </location>
</feature>
<dbReference type="SUPFAM" id="SSF55781">
    <property type="entry name" value="GAF domain-like"/>
    <property type="match status" value="1"/>
</dbReference>
<dbReference type="RefSeq" id="WP_184309973.1">
    <property type="nucleotide sequence ID" value="NZ_JACHXU010000042.1"/>
</dbReference>
<evidence type="ECO:0000313" key="5">
    <source>
        <dbReference type="Proteomes" id="UP000536179"/>
    </source>
</evidence>
<organism evidence="4 5">
    <name type="scientific">Aporhodopirellula rubra</name>
    <dbReference type="NCBI Taxonomy" id="980271"/>
    <lineage>
        <taxon>Bacteria</taxon>
        <taxon>Pseudomonadati</taxon>
        <taxon>Planctomycetota</taxon>
        <taxon>Planctomycetia</taxon>
        <taxon>Pirellulales</taxon>
        <taxon>Pirellulaceae</taxon>
        <taxon>Aporhodopirellula</taxon>
    </lineage>
</organism>
<dbReference type="SMART" id="SM00044">
    <property type="entry name" value="CYCc"/>
    <property type="match status" value="1"/>
</dbReference>
<feature type="region of interest" description="Disordered" evidence="1">
    <location>
        <begin position="132"/>
        <end position="163"/>
    </location>
</feature>
<evidence type="ECO:0000259" key="2">
    <source>
        <dbReference type="PROSITE" id="PS50125"/>
    </source>
</evidence>
<evidence type="ECO:0000313" key="4">
    <source>
        <dbReference type="EMBL" id="MBB3210567.1"/>
    </source>
</evidence>
<comment type="caution">
    <text evidence="4">The sequence shown here is derived from an EMBL/GenBank/DDBJ whole genome shotgun (WGS) entry which is preliminary data.</text>
</comment>
<dbReference type="SUPFAM" id="SSF55073">
    <property type="entry name" value="Nucleotide cyclase"/>
    <property type="match status" value="1"/>
</dbReference>
<dbReference type="PROSITE" id="PS50125">
    <property type="entry name" value="GUANYLATE_CYCLASE_2"/>
    <property type="match status" value="1"/>
</dbReference>
<dbReference type="GO" id="GO:0006171">
    <property type="term" value="P:cAMP biosynthetic process"/>
    <property type="evidence" value="ECO:0007669"/>
    <property type="project" value="TreeGrafter"/>
</dbReference>
<accession>A0A7W5E695</accession>
<keyword evidence="5" id="KW-1185">Reference proteome</keyword>
<dbReference type="PANTHER" id="PTHR43081:SF20">
    <property type="entry name" value="TWO-COMPONENT RESPONSE REGULATOR"/>
    <property type="match status" value="1"/>
</dbReference>
<proteinExistence type="predicted"/>
<feature type="domain" description="Ig-like" evidence="3">
    <location>
        <begin position="420"/>
        <end position="512"/>
    </location>
</feature>
<dbReference type="InterPro" id="IPR001054">
    <property type="entry name" value="A/G_cyclase"/>
</dbReference>
<name>A0A7W5E695_9BACT</name>
<reference evidence="4 5" key="1">
    <citation type="submission" date="2020-08" db="EMBL/GenBank/DDBJ databases">
        <title>Genomic Encyclopedia of Type Strains, Phase III (KMG-III): the genomes of soil and plant-associated and newly described type strains.</title>
        <authorList>
            <person name="Whitman W."/>
        </authorList>
    </citation>
    <scope>NUCLEOTIDE SEQUENCE [LARGE SCALE GENOMIC DNA]</scope>
    <source>
        <strain evidence="4 5">CECT 8075</strain>
    </source>
</reference>